<organism evidence="3 4">
    <name type="scientific">Candidatus Hakubella thermalkaliphila</name>
    <dbReference type="NCBI Taxonomy" id="2754717"/>
    <lineage>
        <taxon>Bacteria</taxon>
        <taxon>Bacillati</taxon>
        <taxon>Actinomycetota</taxon>
        <taxon>Actinomycetota incertae sedis</taxon>
        <taxon>Candidatus Hakubellales</taxon>
        <taxon>Candidatus Hakubellaceae</taxon>
        <taxon>Candidatus Hakubella</taxon>
    </lineage>
</organism>
<dbReference type="InterPro" id="IPR008490">
    <property type="entry name" value="Transposase_InsH_N"/>
</dbReference>
<dbReference type="EMBL" id="BLSC01000261">
    <property type="protein sequence ID" value="GFP37996.1"/>
    <property type="molecule type" value="Genomic_DNA"/>
</dbReference>
<dbReference type="Pfam" id="PF01609">
    <property type="entry name" value="DDE_Tnp_1"/>
    <property type="match status" value="1"/>
</dbReference>
<feature type="domain" description="Transposase InsH N-terminal" evidence="2">
    <location>
        <begin position="18"/>
        <end position="107"/>
    </location>
</feature>
<reference evidence="3 4" key="1">
    <citation type="journal article" date="2020" name="Front. Microbiol.">
        <title>Single-cell genomics of novel Actinobacteria with the Wood-Ljungdahl pathway discovered in a serpentinizing system.</title>
        <authorList>
            <person name="Merino N."/>
            <person name="Kawai M."/>
            <person name="Boyd E.S."/>
            <person name="Colman D.R."/>
            <person name="McGlynn S.E."/>
            <person name="Nealson K.H."/>
            <person name="Kurokawa K."/>
            <person name="Hongoh Y."/>
        </authorList>
    </citation>
    <scope>NUCLEOTIDE SEQUENCE [LARGE SCALE GENOMIC DNA]</scope>
    <source>
        <strain evidence="3 4">S44</strain>
    </source>
</reference>
<dbReference type="NCBIfam" id="NF033551">
    <property type="entry name" value="transpos_IS1182"/>
    <property type="match status" value="1"/>
</dbReference>
<dbReference type="GO" id="GO:0004803">
    <property type="term" value="F:transposase activity"/>
    <property type="evidence" value="ECO:0007669"/>
    <property type="project" value="InterPro"/>
</dbReference>
<evidence type="ECO:0000313" key="4">
    <source>
        <dbReference type="Proteomes" id="UP000561271"/>
    </source>
</evidence>
<name>A0A6V8Q3P6_9ACTN</name>
<dbReference type="InterPro" id="IPR002559">
    <property type="entry name" value="Transposase_11"/>
</dbReference>
<sequence length="329" mass="37213">MPYLDYNQSNGYLLPPYLEELISADHVARVVNKVVDLLDIRELTSQEKIEGRPAYHPRMMLKILIYAYSQKTPSSRFIARRCAEDVVFMWLSGTQKPDFRTISDFRKNNIKVLKKLFKQVVQICQKLGMVSLGLVAIDGTKVKAATSDYGAKTKEALKEALKAVEADIQKYLAEGLAIDKAEDTLYGASRGGQELPKEVKQVLEKREAIVAAIKEIQEIKDSDKTGKKEPKLNPLEKEARFMKHSGGRIRLSYNCQAAVDEKEGVIVAADITSEANDKRQLLPMLEKVEETVEKKPKKAVMDAGYHSKENLEKAEKLETDCYVTSRKWE</sequence>
<dbReference type="AlphaFoldDB" id="A0A6V8Q3P6"/>
<gene>
    <name evidence="3" type="ORF">HKBW3S44_01676</name>
</gene>
<dbReference type="Proteomes" id="UP000561271">
    <property type="component" value="Unassembled WGS sequence"/>
</dbReference>
<evidence type="ECO:0000259" key="1">
    <source>
        <dbReference type="Pfam" id="PF01609"/>
    </source>
</evidence>
<proteinExistence type="predicted"/>
<accession>A0A6V8Q3P6</accession>
<dbReference type="GO" id="GO:0003677">
    <property type="term" value="F:DNA binding"/>
    <property type="evidence" value="ECO:0007669"/>
    <property type="project" value="InterPro"/>
</dbReference>
<feature type="non-terminal residue" evidence="3">
    <location>
        <position position="329"/>
    </location>
</feature>
<dbReference type="GO" id="GO:0006313">
    <property type="term" value="P:DNA transposition"/>
    <property type="evidence" value="ECO:0007669"/>
    <property type="project" value="InterPro"/>
</dbReference>
<evidence type="ECO:0000259" key="2">
    <source>
        <dbReference type="Pfam" id="PF05598"/>
    </source>
</evidence>
<dbReference type="InterPro" id="IPR047629">
    <property type="entry name" value="IS1182_transpos"/>
</dbReference>
<protein>
    <submittedName>
        <fullName evidence="3">Transposase</fullName>
    </submittedName>
</protein>
<dbReference type="PANTHER" id="PTHR33408:SF2">
    <property type="entry name" value="TRANSPOSASE DDE DOMAIN-CONTAINING PROTEIN"/>
    <property type="match status" value="1"/>
</dbReference>
<dbReference type="RefSeq" id="WP_176232100.1">
    <property type="nucleotide sequence ID" value="NZ_BLSC01000261.1"/>
</dbReference>
<feature type="domain" description="Transposase IS4-like" evidence="1">
    <location>
        <begin position="240"/>
        <end position="320"/>
    </location>
</feature>
<comment type="caution">
    <text evidence="3">The sequence shown here is derived from an EMBL/GenBank/DDBJ whole genome shotgun (WGS) entry which is preliminary data.</text>
</comment>
<dbReference type="PANTHER" id="PTHR33408">
    <property type="entry name" value="TRANSPOSASE"/>
    <property type="match status" value="1"/>
</dbReference>
<dbReference type="Pfam" id="PF05598">
    <property type="entry name" value="DUF772"/>
    <property type="match status" value="1"/>
</dbReference>
<evidence type="ECO:0000313" key="3">
    <source>
        <dbReference type="EMBL" id="GFP37996.1"/>
    </source>
</evidence>